<organism evidence="1 2">
    <name type="scientific">Legionella quinlivanii</name>
    <dbReference type="NCBI Taxonomy" id="45073"/>
    <lineage>
        <taxon>Bacteria</taxon>
        <taxon>Pseudomonadati</taxon>
        <taxon>Pseudomonadota</taxon>
        <taxon>Gammaproteobacteria</taxon>
        <taxon>Legionellales</taxon>
        <taxon>Legionellaceae</taxon>
        <taxon>Legionella</taxon>
    </lineage>
</organism>
<proteinExistence type="predicted"/>
<evidence type="ECO:0000313" key="2">
    <source>
        <dbReference type="Proteomes" id="UP000054618"/>
    </source>
</evidence>
<dbReference type="RefSeq" id="WP_058507770.1">
    <property type="nucleotide sequence ID" value="NZ_CAAAIK010000001.1"/>
</dbReference>
<dbReference type="OrthoDB" id="1313316at2"/>
<dbReference type="Proteomes" id="UP000054618">
    <property type="component" value="Unassembled WGS sequence"/>
</dbReference>
<protein>
    <submittedName>
        <fullName evidence="1">Uncharacterized protein</fullName>
    </submittedName>
</protein>
<keyword evidence="2" id="KW-1185">Reference proteome</keyword>
<comment type="caution">
    <text evidence="1">The sequence shown here is derived from an EMBL/GenBank/DDBJ whole genome shotgun (WGS) entry which is preliminary data.</text>
</comment>
<dbReference type="AlphaFoldDB" id="A0A0W0Y1C6"/>
<accession>A0A0W0Y1C6</accession>
<sequence>MVQRDREKFAKNKKISALTAQLKEMLPQVLKETKTRNEQSLHAYFATRKARYIDLKHEVIPSAECYISLL</sequence>
<reference evidence="1 2" key="1">
    <citation type="submission" date="2015-11" db="EMBL/GenBank/DDBJ databases">
        <title>Genomic analysis of 38 Legionella species identifies large and diverse effector repertoires.</title>
        <authorList>
            <person name="Burstein D."/>
            <person name="Amaro F."/>
            <person name="Zusman T."/>
            <person name="Lifshitz Z."/>
            <person name="Cohen O."/>
            <person name="Gilbert J.A."/>
            <person name="Pupko T."/>
            <person name="Shuman H.A."/>
            <person name="Segal G."/>
        </authorList>
    </citation>
    <scope>NUCLEOTIDE SEQUENCE [LARGE SCALE GENOMIC DNA]</scope>
    <source>
        <strain evidence="1 2">CDC#1442-AUS-E</strain>
    </source>
</reference>
<name>A0A0W0Y1C6_9GAMM</name>
<gene>
    <name evidence="1" type="ORF">Lqui_1675</name>
</gene>
<dbReference type="EMBL" id="LNYS01000008">
    <property type="protein sequence ID" value="KTD50350.1"/>
    <property type="molecule type" value="Genomic_DNA"/>
</dbReference>
<evidence type="ECO:0000313" key="1">
    <source>
        <dbReference type="EMBL" id="KTD50350.1"/>
    </source>
</evidence>
<dbReference type="PATRIC" id="fig|45073.5.peg.1769"/>